<dbReference type="SUPFAM" id="SSF51735">
    <property type="entry name" value="NAD(P)-binding Rossmann-fold domains"/>
    <property type="match status" value="1"/>
</dbReference>
<dbReference type="InterPro" id="IPR020904">
    <property type="entry name" value="Sc_DH/Rdtase_CS"/>
</dbReference>
<comment type="similarity">
    <text evidence="1">Belongs to the short-chain dehydrogenases/reductases (SDR) family.</text>
</comment>
<dbReference type="Pfam" id="PF13561">
    <property type="entry name" value="adh_short_C2"/>
    <property type="match status" value="1"/>
</dbReference>
<evidence type="ECO:0000313" key="3">
    <source>
        <dbReference type="EMBL" id="KAJ55235.1"/>
    </source>
</evidence>
<dbReference type="AlphaFoldDB" id="A0A037ZFH7"/>
<reference evidence="3 4" key="1">
    <citation type="submission" date="2014-03" db="EMBL/GenBank/DDBJ databases">
        <title>Draft Genome Sequence of Actibacterium mucosum KCTC 23349, a Marine Alphaproteobacterium with Complex Ionic Requirements Isolated from Mediterranean Seawater at Malvarrosa Beach, Valencia, Spain.</title>
        <authorList>
            <person name="Arahal D.R."/>
            <person name="Shao Z."/>
            <person name="Lai Q."/>
            <person name="Pujalte M.J."/>
        </authorList>
    </citation>
    <scope>NUCLEOTIDE SEQUENCE [LARGE SCALE GENOMIC DNA]</scope>
    <source>
        <strain evidence="3 4">KCTC 23349</strain>
    </source>
</reference>
<name>A0A037ZFH7_9RHOB</name>
<proteinExistence type="inferred from homology"/>
<dbReference type="SMART" id="SM00822">
    <property type="entry name" value="PKS_KR"/>
    <property type="match status" value="1"/>
</dbReference>
<comment type="caution">
    <text evidence="3">The sequence shown here is derived from an EMBL/GenBank/DDBJ whole genome shotgun (WGS) entry which is preliminary data.</text>
</comment>
<dbReference type="RefSeq" id="WP_035260541.1">
    <property type="nucleotide sequence ID" value="NZ_JFKE01000005.1"/>
</dbReference>
<dbReference type="InterPro" id="IPR057326">
    <property type="entry name" value="KR_dom"/>
</dbReference>
<keyword evidence="4" id="KW-1185">Reference proteome</keyword>
<dbReference type="GO" id="GO:0016616">
    <property type="term" value="F:oxidoreductase activity, acting on the CH-OH group of donors, NAD or NADP as acceptor"/>
    <property type="evidence" value="ECO:0007669"/>
    <property type="project" value="UniProtKB-ARBA"/>
</dbReference>
<protein>
    <submittedName>
        <fullName evidence="3">Short-chain dehydrogenase</fullName>
    </submittedName>
</protein>
<dbReference type="NCBIfam" id="NF004847">
    <property type="entry name" value="PRK06198.1"/>
    <property type="match status" value="1"/>
</dbReference>
<gene>
    <name evidence="3" type="ORF">ACMU_15890</name>
</gene>
<evidence type="ECO:0000313" key="4">
    <source>
        <dbReference type="Proteomes" id="UP000026249"/>
    </source>
</evidence>
<dbReference type="InterPro" id="IPR002347">
    <property type="entry name" value="SDR_fam"/>
</dbReference>
<organism evidence="3 4">
    <name type="scientific">Actibacterium mucosum KCTC 23349</name>
    <dbReference type="NCBI Taxonomy" id="1454373"/>
    <lineage>
        <taxon>Bacteria</taxon>
        <taxon>Pseudomonadati</taxon>
        <taxon>Pseudomonadota</taxon>
        <taxon>Alphaproteobacteria</taxon>
        <taxon>Rhodobacterales</taxon>
        <taxon>Roseobacteraceae</taxon>
        <taxon>Actibacterium</taxon>
    </lineage>
</organism>
<dbReference type="PRINTS" id="PR00080">
    <property type="entry name" value="SDRFAMILY"/>
</dbReference>
<dbReference type="FunFam" id="3.40.50.720:FF:000084">
    <property type="entry name" value="Short-chain dehydrogenase reductase"/>
    <property type="match status" value="1"/>
</dbReference>
<dbReference type="PANTHER" id="PTHR42760">
    <property type="entry name" value="SHORT-CHAIN DEHYDROGENASES/REDUCTASES FAMILY MEMBER"/>
    <property type="match status" value="1"/>
</dbReference>
<dbReference type="Proteomes" id="UP000026249">
    <property type="component" value="Unassembled WGS sequence"/>
</dbReference>
<feature type="domain" description="Ketoreductase" evidence="2">
    <location>
        <begin position="6"/>
        <end position="192"/>
    </location>
</feature>
<dbReference type="EMBL" id="JFKE01000005">
    <property type="protein sequence ID" value="KAJ55235.1"/>
    <property type="molecule type" value="Genomic_DNA"/>
</dbReference>
<evidence type="ECO:0000256" key="1">
    <source>
        <dbReference type="ARBA" id="ARBA00006484"/>
    </source>
</evidence>
<evidence type="ECO:0000259" key="2">
    <source>
        <dbReference type="SMART" id="SM00822"/>
    </source>
</evidence>
<dbReference type="CDD" id="cd05233">
    <property type="entry name" value="SDR_c"/>
    <property type="match status" value="1"/>
</dbReference>
<dbReference type="PROSITE" id="PS51257">
    <property type="entry name" value="PROKAR_LIPOPROTEIN"/>
    <property type="match status" value="1"/>
</dbReference>
<dbReference type="Gene3D" id="3.40.50.720">
    <property type="entry name" value="NAD(P)-binding Rossmann-like Domain"/>
    <property type="match status" value="1"/>
</dbReference>
<dbReference type="PROSITE" id="PS00061">
    <property type="entry name" value="ADH_SHORT"/>
    <property type="match status" value="1"/>
</dbReference>
<dbReference type="InterPro" id="IPR036291">
    <property type="entry name" value="NAD(P)-bd_dom_sf"/>
</dbReference>
<sequence length="269" mass="28005">MRMQGKVAVVTGGTQGLGAACARAMAAEGAAGLVTCGRNETKGAAVAEAITAETGVKVVFQRADLSNPEDCAGVFAAADQAFGRCDVLVNAGATTARGDILTTSPELFDEIFAINVKGPFFMMQEAVKLMLREGTEGAIVNIGSMSGLSGQSFLTPYAASKGALATLTRNIAYSASRNRIRVNALNIGWMESDQEKDLHAAQGHGPEWFAERAAALPFGRLLQPEEVAKAVIFLASDDSGMMTGSVVNFDQTIWGSSDAIPEAPAPLSL</sequence>
<dbReference type="STRING" id="1454373.ACMU_15890"/>
<dbReference type="PRINTS" id="PR00081">
    <property type="entry name" value="GDHRDH"/>
</dbReference>
<accession>A0A037ZFH7</accession>